<feature type="region of interest" description="Disordered" evidence="1">
    <location>
        <begin position="30"/>
        <end position="70"/>
    </location>
</feature>
<reference evidence="2" key="1">
    <citation type="journal article" date="2021" name="Nat. Commun.">
        <title>Genetic determinants of endophytism in the Arabidopsis root mycobiome.</title>
        <authorList>
            <person name="Mesny F."/>
            <person name="Miyauchi S."/>
            <person name="Thiergart T."/>
            <person name="Pickel B."/>
            <person name="Atanasova L."/>
            <person name="Karlsson M."/>
            <person name="Huettel B."/>
            <person name="Barry K.W."/>
            <person name="Haridas S."/>
            <person name="Chen C."/>
            <person name="Bauer D."/>
            <person name="Andreopoulos W."/>
            <person name="Pangilinan J."/>
            <person name="LaButti K."/>
            <person name="Riley R."/>
            <person name="Lipzen A."/>
            <person name="Clum A."/>
            <person name="Drula E."/>
            <person name="Henrissat B."/>
            <person name="Kohler A."/>
            <person name="Grigoriev I.V."/>
            <person name="Martin F.M."/>
            <person name="Hacquard S."/>
        </authorList>
    </citation>
    <scope>NUCLEOTIDE SEQUENCE</scope>
    <source>
        <strain evidence="2">MPI-CAGE-CH-0235</strain>
    </source>
</reference>
<evidence type="ECO:0000256" key="1">
    <source>
        <dbReference type="SAM" id="MobiDB-lite"/>
    </source>
</evidence>
<dbReference type="EMBL" id="JAGPNK010000003">
    <property type="protein sequence ID" value="KAH7324796.1"/>
    <property type="molecule type" value="Genomic_DNA"/>
</dbReference>
<evidence type="ECO:0000313" key="2">
    <source>
        <dbReference type="EMBL" id="KAH7324796.1"/>
    </source>
</evidence>
<comment type="caution">
    <text evidence="2">The sequence shown here is derived from an EMBL/GenBank/DDBJ whole genome shotgun (WGS) entry which is preliminary data.</text>
</comment>
<dbReference type="AlphaFoldDB" id="A0A8K0WU10"/>
<protein>
    <submittedName>
        <fullName evidence="2">Uncharacterized protein</fullName>
    </submittedName>
</protein>
<accession>A0A8K0WU10</accession>
<proteinExistence type="predicted"/>
<name>A0A8K0WU10_9HYPO</name>
<sequence>MLYKGAVTLSSFVVLWFKPDSGYEIHASEQWNRGRRRKENTTKTLSGAPERTFANSHRPTASPTHGRHGFRRCNFTRNRHGPRQLAALCVSAGDDTHRTGYGMLGIENPSSSPQRGFALLNKANELEHEITAMLCLGVEFS</sequence>
<evidence type="ECO:0000313" key="3">
    <source>
        <dbReference type="Proteomes" id="UP000813444"/>
    </source>
</evidence>
<organism evidence="2 3">
    <name type="scientific">Stachybotrys elegans</name>
    <dbReference type="NCBI Taxonomy" id="80388"/>
    <lineage>
        <taxon>Eukaryota</taxon>
        <taxon>Fungi</taxon>
        <taxon>Dikarya</taxon>
        <taxon>Ascomycota</taxon>
        <taxon>Pezizomycotina</taxon>
        <taxon>Sordariomycetes</taxon>
        <taxon>Hypocreomycetidae</taxon>
        <taxon>Hypocreales</taxon>
        <taxon>Stachybotryaceae</taxon>
        <taxon>Stachybotrys</taxon>
    </lineage>
</organism>
<gene>
    <name evidence="2" type="ORF">B0I35DRAFT_170160</name>
</gene>
<feature type="compositionally biased region" description="Polar residues" evidence="1">
    <location>
        <begin position="53"/>
        <end position="63"/>
    </location>
</feature>
<keyword evidence="3" id="KW-1185">Reference proteome</keyword>
<dbReference type="Proteomes" id="UP000813444">
    <property type="component" value="Unassembled WGS sequence"/>
</dbReference>